<keyword evidence="1" id="KW-0472">Membrane</keyword>
<evidence type="ECO:0000256" key="1">
    <source>
        <dbReference type="SAM" id="Phobius"/>
    </source>
</evidence>
<dbReference type="EMBL" id="VFOW01000001">
    <property type="protein sequence ID" value="TQL75543.1"/>
    <property type="molecule type" value="Genomic_DNA"/>
</dbReference>
<keyword evidence="1" id="KW-1133">Transmembrane helix</keyword>
<protein>
    <submittedName>
        <fullName evidence="2">Uncharacterized protein</fullName>
    </submittedName>
</protein>
<keyword evidence="3" id="KW-1185">Reference proteome</keyword>
<gene>
    <name evidence="2" type="ORF">FB566_1050</name>
</gene>
<dbReference type="AlphaFoldDB" id="A0A543ASI8"/>
<evidence type="ECO:0000313" key="3">
    <source>
        <dbReference type="Proteomes" id="UP000317043"/>
    </source>
</evidence>
<sequence>MSPNLDALRRHRGYFWIIIGARCLIAFIGACAVLIFLKSQMVVPVVLFEVMFACFFGSCVLIFVGARMSREHIQREASTGIGPYLDSVKAAQLHDMFIVVWKDILVPGHRKKERLDDGRST</sequence>
<feature type="transmembrane region" description="Helical" evidence="1">
    <location>
        <begin position="43"/>
        <end position="66"/>
    </location>
</feature>
<name>A0A543ASI8_9ACTN</name>
<dbReference type="RefSeq" id="WP_142035566.1">
    <property type="nucleotide sequence ID" value="NZ_JBHTGS010000001.1"/>
</dbReference>
<organism evidence="2 3">
    <name type="scientific">Stackebrandtia endophytica</name>
    <dbReference type="NCBI Taxonomy" id="1496996"/>
    <lineage>
        <taxon>Bacteria</taxon>
        <taxon>Bacillati</taxon>
        <taxon>Actinomycetota</taxon>
        <taxon>Actinomycetes</taxon>
        <taxon>Glycomycetales</taxon>
        <taxon>Glycomycetaceae</taxon>
        <taxon>Stackebrandtia</taxon>
    </lineage>
</organism>
<evidence type="ECO:0000313" key="2">
    <source>
        <dbReference type="EMBL" id="TQL75543.1"/>
    </source>
</evidence>
<keyword evidence="1" id="KW-0812">Transmembrane</keyword>
<feature type="transmembrane region" description="Helical" evidence="1">
    <location>
        <begin position="14"/>
        <end position="37"/>
    </location>
</feature>
<accession>A0A543ASI8</accession>
<dbReference type="OrthoDB" id="9978558at2"/>
<proteinExistence type="predicted"/>
<reference evidence="2 3" key="1">
    <citation type="submission" date="2019-06" db="EMBL/GenBank/DDBJ databases">
        <title>Sequencing the genomes of 1000 actinobacteria strains.</title>
        <authorList>
            <person name="Klenk H.-P."/>
        </authorList>
    </citation>
    <scope>NUCLEOTIDE SEQUENCE [LARGE SCALE GENOMIC DNA]</scope>
    <source>
        <strain evidence="2 3">DSM 45928</strain>
    </source>
</reference>
<dbReference type="Proteomes" id="UP000317043">
    <property type="component" value="Unassembled WGS sequence"/>
</dbReference>
<dbReference type="InParanoid" id="A0A543ASI8"/>
<comment type="caution">
    <text evidence="2">The sequence shown here is derived from an EMBL/GenBank/DDBJ whole genome shotgun (WGS) entry which is preliminary data.</text>
</comment>